<feature type="compositionally biased region" description="Basic and acidic residues" evidence="1">
    <location>
        <begin position="100"/>
        <end position="147"/>
    </location>
</feature>
<keyword evidence="3" id="KW-1185">Reference proteome</keyword>
<organism evidence="2 3">
    <name type="scientific">Brassica carinata</name>
    <name type="common">Ethiopian mustard</name>
    <name type="synonym">Abyssinian cabbage</name>
    <dbReference type="NCBI Taxonomy" id="52824"/>
    <lineage>
        <taxon>Eukaryota</taxon>
        <taxon>Viridiplantae</taxon>
        <taxon>Streptophyta</taxon>
        <taxon>Embryophyta</taxon>
        <taxon>Tracheophyta</taxon>
        <taxon>Spermatophyta</taxon>
        <taxon>Magnoliopsida</taxon>
        <taxon>eudicotyledons</taxon>
        <taxon>Gunneridae</taxon>
        <taxon>Pentapetalae</taxon>
        <taxon>rosids</taxon>
        <taxon>malvids</taxon>
        <taxon>Brassicales</taxon>
        <taxon>Brassicaceae</taxon>
        <taxon>Brassiceae</taxon>
        <taxon>Brassica</taxon>
    </lineage>
</organism>
<reference evidence="2 3" key="1">
    <citation type="submission" date="2020-02" db="EMBL/GenBank/DDBJ databases">
        <authorList>
            <person name="Ma Q."/>
            <person name="Huang Y."/>
            <person name="Song X."/>
            <person name="Pei D."/>
        </authorList>
    </citation>
    <scope>NUCLEOTIDE SEQUENCE [LARGE SCALE GENOMIC DNA]</scope>
    <source>
        <strain evidence="2">Sxm20200214</strain>
        <tissue evidence="2">Leaf</tissue>
    </source>
</reference>
<dbReference type="OrthoDB" id="10459248at2759"/>
<feature type="compositionally biased region" description="Basic and acidic residues" evidence="1">
    <location>
        <begin position="353"/>
        <end position="364"/>
    </location>
</feature>
<feature type="compositionally biased region" description="Polar residues" evidence="1">
    <location>
        <begin position="153"/>
        <end position="167"/>
    </location>
</feature>
<evidence type="ECO:0000313" key="2">
    <source>
        <dbReference type="EMBL" id="KAG2271393.1"/>
    </source>
</evidence>
<feature type="region of interest" description="Disordered" evidence="1">
    <location>
        <begin position="100"/>
        <end position="199"/>
    </location>
</feature>
<name>A0A8X7QKL2_BRACI</name>
<protein>
    <submittedName>
        <fullName evidence="2">Uncharacterized protein</fullName>
    </submittedName>
</protein>
<accession>A0A8X7QKL2</accession>
<sequence length="375" mass="41964">MSFSDENRGNQVAIMRRGWKDPVKDRGFGKLQRELKGGEDWAFSDLDSDLENKGCFCLRKLVVLKGCEDLFVYGKNKVLGMQSLQQIIRQGVVIHGSVDTKEKEMERRGYHGKGKEKMYEEPDSKWVKVGDRDNRRSSDGRGKHRGSEGGGQANLQETNSEARSTGSEEGELQMSHHEPINELPLEIGESTEATKEGKEIEKIENDLDLMNEVLGEEDGLLGENDLLDENEMDIDEQEARAFWDDITEDVANAEAENEDVGEDFQELTDEELEKEAEDKEDAGEQVAVDESETQIGRKEEGKNDGKRKKEKKPGAKKQLFKQGIAAGGTKKRLVQSLLSPRKRGVAKTASRQGGEEVKQVEERGPSNPNPSNTKP</sequence>
<evidence type="ECO:0000256" key="1">
    <source>
        <dbReference type="SAM" id="MobiDB-lite"/>
    </source>
</evidence>
<dbReference type="AlphaFoldDB" id="A0A8X7QKL2"/>
<gene>
    <name evidence="2" type="ORF">Bca52824_065948</name>
</gene>
<dbReference type="EMBL" id="JAAMPC010000013">
    <property type="protein sequence ID" value="KAG2271393.1"/>
    <property type="molecule type" value="Genomic_DNA"/>
</dbReference>
<proteinExistence type="predicted"/>
<feature type="compositionally biased region" description="Basic and acidic residues" evidence="1">
    <location>
        <begin position="295"/>
        <end position="304"/>
    </location>
</feature>
<feature type="compositionally biased region" description="Acidic residues" evidence="1">
    <location>
        <begin position="255"/>
        <end position="292"/>
    </location>
</feature>
<feature type="region of interest" description="Disordered" evidence="1">
    <location>
        <begin position="253"/>
        <end position="375"/>
    </location>
</feature>
<feature type="compositionally biased region" description="Basic residues" evidence="1">
    <location>
        <begin position="305"/>
        <end position="319"/>
    </location>
</feature>
<evidence type="ECO:0000313" key="3">
    <source>
        <dbReference type="Proteomes" id="UP000886595"/>
    </source>
</evidence>
<comment type="caution">
    <text evidence="2">The sequence shown here is derived from an EMBL/GenBank/DDBJ whole genome shotgun (WGS) entry which is preliminary data.</text>
</comment>
<dbReference type="Proteomes" id="UP000886595">
    <property type="component" value="Unassembled WGS sequence"/>
</dbReference>